<organism evidence="2 3">
    <name type="scientific">Shewanella polaris</name>
    <dbReference type="NCBI Taxonomy" id="2588449"/>
    <lineage>
        <taxon>Bacteria</taxon>
        <taxon>Pseudomonadati</taxon>
        <taxon>Pseudomonadota</taxon>
        <taxon>Gammaproteobacteria</taxon>
        <taxon>Alteromonadales</taxon>
        <taxon>Shewanellaceae</taxon>
        <taxon>Shewanella</taxon>
    </lineage>
</organism>
<protein>
    <submittedName>
        <fullName evidence="2">Alpha/beta hydrolase</fullName>
    </submittedName>
</protein>
<dbReference type="PANTHER" id="PTHR43689">
    <property type="entry name" value="HYDROLASE"/>
    <property type="match status" value="1"/>
</dbReference>
<feature type="domain" description="AB hydrolase-1" evidence="1">
    <location>
        <begin position="5"/>
        <end position="259"/>
    </location>
</feature>
<dbReference type="RefSeq" id="WP_140234993.1">
    <property type="nucleotide sequence ID" value="NZ_CP041036.1"/>
</dbReference>
<dbReference type="InterPro" id="IPR000073">
    <property type="entry name" value="AB_hydrolase_1"/>
</dbReference>
<dbReference type="Pfam" id="PF12697">
    <property type="entry name" value="Abhydrolase_6"/>
    <property type="match status" value="1"/>
</dbReference>
<dbReference type="GO" id="GO:0016787">
    <property type="term" value="F:hydrolase activity"/>
    <property type="evidence" value="ECO:0007669"/>
    <property type="project" value="UniProtKB-KW"/>
</dbReference>
<dbReference type="Gene3D" id="3.40.50.1820">
    <property type="entry name" value="alpha/beta hydrolase"/>
    <property type="match status" value="1"/>
</dbReference>
<dbReference type="PANTHER" id="PTHR43689:SF8">
    <property type="entry name" value="ALPHA_BETA-HYDROLASES SUPERFAMILY PROTEIN"/>
    <property type="match status" value="1"/>
</dbReference>
<evidence type="ECO:0000313" key="2">
    <source>
        <dbReference type="EMBL" id="QDE32344.1"/>
    </source>
</evidence>
<gene>
    <name evidence="2" type="ORF">FH971_16075</name>
</gene>
<dbReference type="SUPFAM" id="SSF53474">
    <property type="entry name" value="alpha/beta-Hydrolases"/>
    <property type="match status" value="1"/>
</dbReference>
<name>A0A4Y5YI20_9GAMM</name>
<proteinExistence type="predicted"/>
<dbReference type="EMBL" id="CP041036">
    <property type="protein sequence ID" value="QDE32344.1"/>
    <property type="molecule type" value="Genomic_DNA"/>
</dbReference>
<keyword evidence="2" id="KW-0378">Hydrolase</keyword>
<dbReference type="AlphaFoldDB" id="A0A4Y5YI20"/>
<reference evidence="2 3" key="1">
    <citation type="submission" date="2019-06" db="EMBL/GenBank/DDBJ databases">
        <title>The genome of Shewanella sp. SM1901.</title>
        <authorList>
            <person name="Cha Q."/>
        </authorList>
    </citation>
    <scope>NUCLEOTIDE SEQUENCE [LARGE SCALE GENOMIC DNA]</scope>
    <source>
        <strain evidence="2 3">SM1901</strain>
    </source>
</reference>
<keyword evidence="3" id="KW-1185">Reference proteome</keyword>
<dbReference type="Proteomes" id="UP000319809">
    <property type="component" value="Chromosome"/>
</dbReference>
<accession>A0A4Y5YI20</accession>
<dbReference type="KEGG" id="spol:FH971_16075"/>
<sequence length="267" mass="29861">MTTWVLLRGLMRDSRHWYGFDRLIQQQGINLICVDLPGNGRLAQQASPLSIDQYCDSVWQQIDAAMLESPELNSPLMLVGLSMGGMLALQMAAHRPQSVKQVVVINSSAANISTWYRRFQLAPLLVCSVKALWGAMGDLMSDLRGNNPHKSHVHIIESIVLKYTSRNQCNNIEVLQAWSVMRQQQHTSFSSGLRQLYACAGFNCPILPRIAVSVIVANQDQLAHPKCSDNLAVFYQTQLHKIDNCGHDASLDQPKELLELLQQIAKT</sequence>
<evidence type="ECO:0000313" key="3">
    <source>
        <dbReference type="Proteomes" id="UP000319809"/>
    </source>
</evidence>
<evidence type="ECO:0000259" key="1">
    <source>
        <dbReference type="Pfam" id="PF12697"/>
    </source>
</evidence>
<dbReference type="InterPro" id="IPR029058">
    <property type="entry name" value="AB_hydrolase_fold"/>
</dbReference>
<dbReference type="PRINTS" id="PR00111">
    <property type="entry name" value="ABHYDROLASE"/>
</dbReference>